<dbReference type="PANTHER" id="PTHR11699">
    <property type="entry name" value="ALDEHYDE DEHYDROGENASE-RELATED"/>
    <property type="match status" value="1"/>
</dbReference>
<proteinExistence type="predicted"/>
<dbReference type="GO" id="GO:0004029">
    <property type="term" value="F:aldehyde dehydrogenase (NAD+) activity"/>
    <property type="evidence" value="ECO:0007669"/>
    <property type="project" value="UniProtKB-EC"/>
</dbReference>
<dbReference type="EC" id="1.2.1.3" evidence="3"/>
<name>A0A2X5NG27_9GAMM</name>
<evidence type="ECO:0000313" key="4">
    <source>
        <dbReference type="Proteomes" id="UP000248758"/>
    </source>
</evidence>
<accession>A0A2X5NG27</accession>
<dbReference type="InterPro" id="IPR016162">
    <property type="entry name" value="Ald_DH_N"/>
</dbReference>
<organism evidence="3 4">
    <name type="scientific">Tatumella ptyseos</name>
    <dbReference type="NCBI Taxonomy" id="82987"/>
    <lineage>
        <taxon>Bacteria</taxon>
        <taxon>Pseudomonadati</taxon>
        <taxon>Pseudomonadota</taxon>
        <taxon>Gammaproteobacteria</taxon>
        <taxon>Enterobacterales</taxon>
        <taxon>Erwiniaceae</taxon>
        <taxon>Tatumella</taxon>
    </lineage>
</organism>
<dbReference type="InterPro" id="IPR015590">
    <property type="entry name" value="Aldehyde_DH_dom"/>
</dbReference>
<dbReference type="InterPro" id="IPR016161">
    <property type="entry name" value="Ald_DH/histidinol_DH"/>
</dbReference>
<evidence type="ECO:0000256" key="1">
    <source>
        <dbReference type="ARBA" id="ARBA00023002"/>
    </source>
</evidence>
<reference evidence="3 4" key="1">
    <citation type="submission" date="2018-06" db="EMBL/GenBank/DDBJ databases">
        <authorList>
            <consortium name="Pathogen Informatics"/>
            <person name="Doyle S."/>
        </authorList>
    </citation>
    <scope>NUCLEOTIDE SEQUENCE [LARGE SCALE GENOMIC DNA]</scope>
    <source>
        <strain evidence="3 4">NCTC11468</strain>
    </source>
</reference>
<dbReference type="Pfam" id="PF00171">
    <property type="entry name" value="Aldedh"/>
    <property type="match status" value="1"/>
</dbReference>
<sequence length="120" mass="12868">MFNLLVLGILIERAGAPKGLVNIVAGYGHTIGQSLIAKAPIRKVVFVGSPATGRHIAVAAAQRCIPAVLELGGNRPILFLMMQIGIKHCAEPREPFLVGQDRVVFPAPGYLSRKIFIICL</sequence>
<dbReference type="EMBL" id="LS483499">
    <property type="protein sequence ID" value="SQK72191.1"/>
    <property type="molecule type" value="Genomic_DNA"/>
</dbReference>
<feature type="domain" description="Aldehyde dehydrogenase" evidence="2">
    <location>
        <begin position="5"/>
        <end position="78"/>
    </location>
</feature>
<evidence type="ECO:0000313" key="3">
    <source>
        <dbReference type="EMBL" id="SQK72191.1"/>
    </source>
</evidence>
<gene>
    <name evidence="3" type="primary">thcA</name>
    <name evidence="3" type="ORF">NCTC11468_00440</name>
</gene>
<dbReference type="SUPFAM" id="SSF53720">
    <property type="entry name" value="ALDH-like"/>
    <property type="match status" value="1"/>
</dbReference>
<dbReference type="AlphaFoldDB" id="A0A2X5NG27"/>
<evidence type="ECO:0000259" key="2">
    <source>
        <dbReference type="Pfam" id="PF00171"/>
    </source>
</evidence>
<keyword evidence="1 3" id="KW-0560">Oxidoreductase</keyword>
<dbReference type="Proteomes" id="UP000248758">
    <property type="component" value="Chromosome 1"/>
</dbReference>
<protein>
    <submittedName>
        <fullName evidence="3">EPTC-inducible aldehyde dehydrogenase</fullName>
        <ecNumber evidence="3">1.2.1.3</ecNumber>
    </submittedName>
</protein>
<dbReference type="KEGG" id="tpty:NCTC11468_00440"/>
<dbReference type="Gene3D" id="3.40.605.10">
    <property type="entry name" value="Aldehyde Dehydrogenase, Chain A, domain 1"/>
    <property type="match status" value="1"/>
</dbReference>